<keyword evidence="3" id="KW-1185">Reference proteome</keyword>
<dbReference type="InterPro" id="IPR011990">
    <property type="entry name" value="TPR-like_helical_dom_sf"/>
</dbReference>
<dbReference type="SUPFAM" id="SSF48452">
    <property type="entry name" value="TPR-like"/>
    <property type="match status" value="1"/>
</dbReference>
<dbReference type="FunFam" id="1.25.40.10:FF:000883">
    <property type="entry name" value="Pentatricopeptide repeat-containing protein"/>
    <property type="match status" value="1"/>
</dbReference>
<dbReference type="PANTHER" id="PTHR47926:SF397">
    <property type="entry name" value="(WILD MALAYSIAN BANANA) HYPOTHETICAL PROTEIN"/>
    <property type="match status" value="1"/>
</dbReference>
<dbReference type="Pfam" id="PF13041">
    <property type="entry name" value="PPR_2"/>
    <property type="match status" value="2"/>
</dbReference>
<feature type="repeat" description="PPR" evidence="2">
    <location>
        <begin position="318"/>
        <end position="352"/>
    </location>
</feature>
<dbReference type="Gene3D" id="1.25.40.10">
    <property type="entry name" value="Tetratricopeptide repeat domain"/>
    <property type="match status" value="7"/>
</dbReference>
<feature type="repeat" description="PPR" evidence="2">
    <location>
        <begin position="620"/>
        <end position="654"/>
    </location>
</feature>
<dbReference type="GeneID" id="105164339"/>
<dbReference type="OrthoDB" id="1882346at2759"/>
<sequence>MDLISSFNIFASGSATLSFGNPMLVLKSLKFYKRLYCSSVPDSEASYLTKHIDSFLSNSVLDSRTLLSTHAYIITTGHSHNRFIASKLIASYASFNQPHSSTKVFDSLSFKDPFLWNSIIKAHFSNRNYVQALDFFSKMPSFGNLPNQFTIPMVVSACAELGSLCFGMNVHGLASKLNLFCGNSAVGASFVYMYSKCGVVDDASFVFDEIAMKDVVAWTAIVIGYVQNGESDSSLQCLCEMHRLGGYDERPNSRTLEGGFQACGNLSALTEGRCLHGFALKSGIMSSHIVQSAVLSMYSKCGSIEDARVSFCEVVNKDLFSWTSFIGVHAKLGYVCECFQIFFKMQANGVYPDGMVISCLISGFANSMKILEGKAFHGFIVRRNFDVDQIVRSSLMAMYCKFDLLALAEKICFGGHNQEKDCWNLMIVSYEKAGLEMNCIKLFREMQHEGIEADLNSVISVVSSCSRLGAIHFGQSVHCHIIKSLMFEKVSVVNSLINMYGKCGNLTMAQSLFHQTSQDIATWNSLISCYADSGHPFKALILFDKMISTGLKPNTTTLVTLLSACAQTASLDKGRKIHDYIREQGFEYEVSLATALVDMYAKCGQIDLAKEIFDSMNEKDVVSWNVMISSYGMHGHGKSAINVFQQMEENGARPNDLTFLSVLSACAHAGLFDEAKSLFDQMKEYSIIPTLKHYACMVDLYGRSGRLHEAESLVSSMPFAPDGGIWGSLLTACKMHNNAEMGIKIAKRAMETDPENDGYYILISDFYSSVEMWKEVEEVRRTMKDRGIRKTMGWSTL</sequence>
<proteinExistence type="predicted"/>
<dbReference type="NCBIfam" id="TIGR00756">
    <property type="entry name" value="PPR"/>
    <property type="match status" value="5"/>
</dbReference>
<dbReference type="Pfam" id="PF20431">
    <property type="entry name" value="E_motif"/>
    <property type="match status" value="1"/>
</dbReference>
<dbReference type="InterPro" id="IPR046848">
    <property type="entry name" value="E_motif"/>
</dbReference>
<dbReference type="PROSITE" id="PS51375">
    <property type="entry name" value="PPR"/>
    <property type="match status" value="6"/>
</dbReference>
<dbReference type="InterPro" id="IPR002885">
    <property type="entry name" value="PPR_rpt"/>
</dbReference>
<reference evidence="4" key="1">
    <citation type="submission" date="2025-08" db="UniProtKB">
        <authorList>
            <consortium name="RefSeq"/>
        </authorList>
    </citation>
    <scope>IDENTIFICATION</scope>
</reference>
<name>A0A8M8UWE0_SESIN</name>
<accession>A0A8M8UWE0</accession>
<organism evidence="3 4">
    <name type="scientific">Sesamum indicum</name>
    <name type="common">Oriental sesame</name>
    <name type="synonym">Sesamum orientale</name>
    <dbReference type="NCBI Taxonomy" id="4182"/>
    <lineage>
        <taxon>Eukaryota</taxon>
        <taxon>Viridiplantae</taxon>
        <taxon>Streptophyta</taxon>
        <taxon>Embryophyta</taxon>
        <taxon>Tracheophyta</taxon>
        <taxon>Spermatophyta</taxon>
        <taxon>Magnoliopsida</taxon>
        <taxon>eudicotyledons</taxon>
        <taxon>Gunneridae</taxon>
        <taxon>Pentapetalae</taxon>
        <taxon>asterids</taxon>
        <taxon>lamiids</taxon>
        <taxon>Lamiales</taxon>
        <taxon>Pedaliaceae</taxon>
        <taxon>Sesamum</taxon>
    </lineage>
</organism>
<feature type="repeat" description="PPR" evidence="2">
    <location>
        <begin position="655"/>
        <end position="689"/>
    </location>
</feature>
<evidence type="ECO:0000256" key="1">
    <source>
        <dbReference type="ARBA" id="ARBA00022737"/>
    </source>
</evidence>
<gene>
    <name evidence="4" type="primary">LOC105164339</name>
</gene>
<dbReference type="AlphaFoldDB" id="A0A8M8UWE0"/>
<dbReference type="RefSeq" id="XP_020550777.1">
    <property type="nucleotide sequence ID" value="XM_020695118.1"/>
</dbReference>
<feature type="repeat" description="PPR" evidence="2">
    <location>
        <begin position="419"/>
        <end position="453"/>
    </location>
</feature>
<dbReference type="GO" id="GO:0003723">
    <property type="term" value="F:RNA binding"/>
    <property type="evidence" value="ECO:0007669"/>
    <property type="project" value="InterPro"/>
</dbReference>
<dbReference type="Gramene" id="SIN_1018504.t">
    <property type="protein sequence ID" value="SIN_1018504.t.cds1"/>
    <property type="gene ID" value="SIN_1018504"/>
</dbReference>
<dbReference type="PANTHER" id="PTHR47926">
    <property type="entry name" value="PENTATRICOPEPTIDE REPEAT-CONTAINING PROTEIN"/>
    <property type="match status" value="1"/>
</dbReference>
<protein>
    <submittedName>
        <fullName evidence="4">Pentatricopeptide repeat-containing protein At4g39952, mitochondrial isoform X1</fullName>
    </submittedName>
</protein>
<dbReference type="FunFam" id="1.25.40.10:FF:001216">
    <property type="entry name" value="Pentatricopeptide repeat-containing protein mitochondrial"/>
    <property type="match status" value="1"/>
</dbReference>
<dbReference type="GO" id="GO:0009451">
    <property type="term" value="P:RNA modification"/>
    <property type="evidence" value="ECO:0007669"/>
    <property type="project" value="InterPro"/>
</dbReference>
<feature type="repeat" description="PPR" evidence="2">
    <location>
        <begin position="112"/>
        <end position="146"/>
    </location>
</feature>
<dbReference type="FunFam" id="1.25.40.10:FF:000343">
    <property type="entry name" value="Pentatricopeptide repeat-containing protein At3g58590"/>
    <property type="match status" value="1"/>
</dbReference>
<keyword evidence="1" id="KW-0677">Repeat</keyword>
<dbReference type="InterPro" id="IPR046960">
    <property type="entry name" value="PPR_At4g14850-like_plant"/>
</dbReference>
<dbReference type="Proteomes" id="UP000504604">
    <property type="component" value="Linkage group LG6"/>
</dbReference>
<evidence type="ECO:0000313" key="4">
    <source>
        <dbReference type="RefSeq" id="XP_020550777.1"/>
    </source>
</evidence>
<evidence type="ECO:0000313" key="3">
    <source>
        <dbReference type="Proteomes" id="UP000504604"/>
    </source>
</evidence>
<evidence type="ECO:0000256" key="2">
    <source>
        <dbReference type="PROSITE-ProRule" id="PRU00708"/>
    </source>
</evidence>
<dbReference type="KEGG" id="sind:105164339"/>
<feature type="repeat" description="PPR" evidence="2">
    <location>
        <begin position="519"/>
        <end position="553"/>
    </location>
</feature>
<dbReference type="FunFam" id="1.25.40.10:FF:000090">
    <property type="entry name" value="Pentatricopeptide repeat-containing protein, chloroplastic"/>
    <property type="match status" value="1"/>
</dbReference>
<dbReference type="Pfam" id="PF01535">
    <property type="entry name" value="PPR"/>
    <property type="match status" value="6"/>
</dbReference>